<name>A0A2I1FDB8_9GLOM</name>
<reference evidence="3 4" key="3">
    <citation type="submission" date="2017-10" db="EMBL/GenBank/DDBJ databases">
        <title>Extensive intraspecific genome diversity in a model arbuscular mycorrhizal fungus.</title>
        <authorList>
            <person name="Chen E.C.H."/>
            <person name="Morin E."/>
            <person name="Baudet D."/>
            <person name="Noel J."/>
            <person name="Ndikumana S."/>
            <person name="Charron P."/>
            <person name="St-Onge C."/>
            <person name="Giorgi J."/>
            <person name="Grigoriev I.V."/>
            <person name="Roux C."/>
            <person name="Martin F.M."/>
            <person name="Corradi N."/>
        </authorList>
    </citation>
    <scope>NUCLEOTIDE SEQUENCE [LARGE SCALE GENOMIC DNA]</scope>
    <source>
        <strain evidence="3 4">A1</strain>
    </source>
</reference>
<evidence type="ECO:0000313" key="3">
    <source>
        <dbReference type="EMBL" id="PKC59852.1"/>
    </source>
</evidence>
<dbReference type="OrthoDB" id="7851174at2759"/>
<feature type="non-terminal residue" evidence="3">
    <location>
        <position position="61"/>
    </location>
</feature>
<dbReference type="EMBL" id="LLXH01001251">
    <property type="protein sequence ID" value="PKC59852.1"/>
    <property type="molecule type" value="Genomic_DNA"/>
</dbReference>
<dbReference type="InterPro" id="IPR016135">
    <property type="entry name" value="UBQ-conjugating_enzyme/RWD"/>
</dbReference>
<sequence>DTSYSGGIFYLDIRPPSDYPFKPPKVYFCLYSDYHPNIIDSESIDVDFLRDQYSPAITISR</sequence>
<feature type="domain" description="UBC core" evidence="1">
    <location>
        <begin position="1"/>
        <end position="61"/>
    </location>
</feature>
<dbReference type="PROSITE" id="PS50127">
    <property type="entry name" value="UBC_2"/>
    <property type="match status" value="1"/>
</dbReference>
<evidence type="ECO:0000313" key="4">
    <source>
        <dbReference type="Proteomes" id="UP000232688"/>
    </source>
</evidence>
<dbReference type="AlphaFoldDB" id="A0A2I1FDB8"/>
<dbReference type="EMBL" id="LLXJ01000869">
    <property type="protein sequence ID" value="PKC05517.1"/>
    <property type="molecule type" value="Genomic_DNA"/>
</dbReference>
<dbReference type="Proteomes" id="UP000232688">
    <property type="component" value="Unassembled WGS sequence"/>
</dbReference>
<evidence type="ECO:0000313" key="2">
    <source>
        <dbReference type="EMBL" id="PKC05517.1"/>
    </source>
</evidence>
<dbReference type="Gene3D" id="3.10.110.10">
    <property type="entry name" value="Ubiquitin Conjugating Enzyme"/>
    <property type="match status" value="1"/>
</dbReference>
<proteinExistence type="predicted"/>
<dbReference type="InterPro" id="IPR000608">
    <property type="entry name" value="UBC"/>
</dbReference>
<organism evidence="3 4">
    <name type="scientific">Rhizophagus irregularis</name>
    <dbReference type="NCBI Taxonomy" id="588596"/>
    <lineage>
        <taxon>Eukaryota</taxon>
        <taxon>Fungi</taxon>
        <taxon>Fungi incertae sedis</taxon>
        <taxon>Mucoromycota</taxon>
        <taxon>Glomeromycotina</taxon>
        <taxon>Glomeromycetes</taxon>
        <taxon>Glomerales</taxon>
        <taxon>Glomeraceae</taxon>
        <taxon>Rhizophagus</taxon>
    </lineage>
</organism>
<dbReference type="Pfam" id="PF00179">
    <property type="entry name" value="UQ_con"/>
    <property type="match status" value="1"/>
</dbReference>
<dbReference type="PANTHER" id="PTHR24068">
    <property type="entry name" value="UBIQUITIN-CONJUGATING ENZYME E2"/>
    <property type="match status" value="1"/>
</dbReference>
<reference evidence="2 5" key="2">
    <citation type="submission" date="2017-09" db="EMBL/GenBank/DDBJ databases">
        <title>Extensive intraspecific genome diversity in a model arbuscular mycorrhizal fungus.</title>
        <authorList>
            <person name="Chen E.C."/>
            <person name="Morin E."/>
            <person name="Beaudet D."/>
            <person name="Noel J."/>
            <person name="Ndikumana S."/>
            <person name="Charron P."/>
            <person name="St-Onge C."/>
            <person name="Giorgi J."/>
            <person name="Grigoriev I.V."/>
            <person name="Roux C."/>
            <person name="Martin F.M."/>
            <person name="Corradi N."/>
        </authorList>
    </citation>
    <scope>NUCLEOTIDE SEQUENCE [LARGE SCALE GENOMIC DNA]</scope>
    <source>
        <strain evidence="2 5">A5</strain>
    </source>
</reference>
<feature type="non-terminal residue" evidence="3">
    <location>
        <position position="1"/>
    </location>
</feature>
<dbReference type="VEuPathDB" id="FungiDB:RhiirA1_331663"/>
<evidence type="ECO:0000313" key="5">
    <source>
        <dbReference type="Proteomes" id="UP000232722"/>
    </source>
</evidence>
<evidence type="ECO:0000259" key="1">
    <source>
        <dbReference type="PROSITE" id="PS50127"/>
    </source>
</evidence>
<gene>
    <name evidence="3" type="ORF">RhiirA1_331663</name>
    <name evidence="2" type="ORF">RhiirA5_246238</name>
</gene>
<comment type="caution">
    <text evidence="3">The sequence shown here is derived from an EMBL/GenBank/DDBJ whole genome shotgun (WGS) entry which is preliminary data.</text>
</comment>
<protein>
    <recommendedName>
        <fullName evidence="1">UBC core domain-containing protein</fullName>
    </recommendedName>
</protein>
<accession>A0A2I1FDB8</accession>
<dbReference type="Proteomes" id="UP000232722">
    <property type="component" value="Unassembled WGS sequence"/>
</dbReference>
<reference evidence="2 5" key="1">
    <citation type="submission" date="2016-04" db="EMBL/GenBank/DDBJ databases">
        <title>Genome analyses suggest a sexual origin of heterokaryosis in a supposedly ancient asexual fungus.</title>
        <authorList>
            <person name="Ropars J."/>
            <person name="Sedzielewska K."/>
            <person name="Noel J."/>
            <person name="Charron P."/>
            <person name="Farinelli L."/>
            <person name="Marton T."/>
            <person name="Kruger M."/>
            <person name="Pelin A."/>
            <person name="Brachmann A."/>
            <person name="Corradi N."/>
        </authorList>
    </citation>
    <scope>NUCLEOTIDE SEQUENCE [LARGE SCALE GENOMIC DNA]</scope>
    <source>
        <strain evidence="2 5">A5</strain>
    </source>
</reference>
<reference evidence="3 4" key="4">
    <citation type="submission" date="2017-10" db="EMBL/GenBank/DDBJ databases">
        <title>Genome analyses suggest a sexual origin of heterokaryosis in a supposedly ancient asexual fungus.</title>
        <authorList>
            <person name="Corradi N."/>
            <person name="Sedzielewska K."/>
            <person name="Noel J."/>
            <person name="Charron P."/>
            <person name="Farinelli L."/>
            <person name="Marton T."/>
            <person name="Kruger M."/>
            <person name="Pelin A."/>
            <person name="Brachmann A."/>
            <person name="Corradi N."/>
        </authorList>
    </citation>
    <scope>NUCLEOTIDE SEQUENCE [LARGE SCALE GENOMIC DNA]</scope>
    <source>
        <strain evidence="3 4">A1</strain>
    </source>
</reference>
<dbReference type="SUPFAM" id="SSF54495">
    <property type="entry name" value="UBC-like"/>
    <property type="match status" value="1"/>
</dbReference>